<feature type="domain" description="T6SS immunity protein Tdi1 C-terminal" evidence="1">
    <location>
        <begin position="129"/>
        <end position="185"/>
    </location>
</feature>
<proteinExistence type="predicted"/>
<dbReference type="RefSeq" id="WP_145074930.1">
    <property type="nucleotide sequence ID" value="NZ_CP036425.1"/>
</dbReference>
<sequence>MTFSRFLQNYTPSSNTKNGPLRLNVDNDLKSVVETIGGTSYNNGLYTVLSADEIQPVTKLVYCIFPKSQGRCVAFSRDWLGRIFVIDHKNTVNGKPTILLIEPGTGEALEIPFDIISFHSQALIDHQDDALAYPFFTEWYSTYNQHFNYQQCVGYKTPLFLGGSDTIDNLEITDFQLYVDLCSQLLHKTTSIKNGQRVNDIIIKSDKRPKNIKSKILNLLRKK</sequence>
<dbReference type="Pfam" id="PF08906">
    <property type="entry name" value="T6SS_Tdi1_C"/>
    <property type="match status" value="1"/>
</dbReference>
<dbReference type="InterPro" id="IPR015002">
    <property type="entry name" value="T6SS_Tdi1_C"/>
</dbReference>
<protein>
    <recommendedName>
        <fullName evidence="1">T6SS immunity protein Tdi1 C-terminal domain-containing protein</fullName>
    </recommendedName>
</protein>
<name>A0A517YRE0_9BACT</name>
<gene>
    <name evidence="2" type="ORF">KS4_08320</name>
</gene>
<keyword evidence="3" id="KW-1185">Reference proteome</keyword>
<dbReference type="KEGG" id="pcor:KS4_08320"/>
<evidence type="ECO:0000313" key="2">
    <source>
        <dbReference type="EMBL" id="QDU32796.1"/>
    </source>
</evidence>
<dbReference type="OrthoDB" id="667738at2"/>
<accession>A0A517YRE0</accession>
<evidence type="ECO:0000259" key="1">
    <source>
        <dbReference type="Pfam" id="PF08906"/>
    </source>
</evidence>
<reference evidence="2 3" key="1">
    <citation type="submission" date="2019-02" db="EMBL/GenBank/DDBJ databases">
        <title>Deep-cultivation of Planctomycetes and their phenomic and genomic characterization uncovers novel biology.</title>
        <authorList>
            <person name="Wiegand S."/>
            <person name="Jogler M."/>
            <person name="Boedeker C."/>
            <person name="Pinto D."/>
            <person name="Vollmers J."/>
            <person name="Rivas-Marin E."/>
            <person name="Kohn T."/>
            <person name="Peeters S.H."/>
            <person name="Heuer A."/>
            <person name="Rast P."/>
            <person name="Oberbeckmann S."/>
            <person name="Bunk B."/>
            <person name="Jeske O."/>
            <person name="Meyerdierks A."/>
            <person name="Storesund J.E."/>
            <person name="Kallscheuer N."/>
            <person name="Luecker S."/>
            <person name="Lage O.M."/>
            <person name="Pohl T."/>
            <person name="Merkel B.J."/>
            <person name="Hornburger P."/>
            <person name="Mueller R.-W."/>
            <person name="Bruemmer F."/>
            <person name="Labrenz M."/>
            <person name="Spormann A.M."/>
            <person name="Op den Camp H."/>
            <person name="Overmann J."/>
            <person name="Amann R."/>
            <person name="Jetten M.S.M."/>
            <person name="Mascher T."/>
            <person name="Medema M.H."/>
            <person name="Devos D.P."/>
            <person name="Kaster A.-K."/>
            <person name="Ovreas L."/>
            <person name="Rohde M."/>
            <person name="Galperin M.Y."/>
            <person name="Jogler C."/>
        </authorList>
    </citation>
    <scope>NUCLEOTIDE SEQUENCE [LARGE SCALE GENOMIC DNA]</scope>
    <source>
        <strain evidence="2 3">KS4</strain>
    </source>
</reference>
<evidence type="ECO:0000313" key="3">
    <source>
        <dbReference type="Proteomes" id="UP000317369"/>
    </source>
</evidence>
<dbReference type="EMBL" id="CP036425">
    <property type="protein sequence ID" value="QDU32796.1"/>
    <property type="molecule type" value="Genomic_DNA"/>
</dbReference>
<organism evidence="2 3">
    <name type="scientific">Poriferisphaera corsica</name>
    <dbReference type="NCBI Taxonomy" id="2528020"/>
    <lineage>
        <taxon>Bacteria</taxon>
        <taxon>Pseudomonadati</taxon>
        <taxon>Planctomycetota</taxon>
        <taxon>Phycisphaerae</taxon>
        <taxon>Phycisphaerales</taxon>
        <taxon>Phycisphaeraceae</taxon>
        <taxon>Poriferisphaera</taxon>
    </lineage>
</organism>
<dbReference type="AlphaFoldDB" id="A0A517YRE0"/>
<dbReference type="Proteomes" id="UP000317369">
    <property type="component" value="Chromosome"/>
</dbReference>